<dbReference type="SUPFAM" id="SSF161098">
    <property type="entry name" value="MetI-like"/>
    <property type="match status" value="1"/>
</dbReference>
<organism evidence="9 10">
    <name type="scientific">Devosia sediminis</name>
    <dbReference type="NCBI Taxonomy" id="2798801"/>
    <lineage>
        <taxon>Bacteria</taxon>
        <taxon>Pseudomonadati</taxon>
        <taxon>Pseudomonadota</taxon>
        <taxon>Alphaproteobacteria</taxon>
        <taxon>Hyphomicrobiales</taxon>
        <taxon>Devosiaceae</taxon>
        <taxon>Devosia</taxon>
    </lineage>
</organism>
<keyword evidence="3" id="KW-1003">Cell membrane</keyword>
<dbReference type="Proteomes" id="UP000602124">
    <property type="component" value="Unassembled WGS sequence"/>
</dbReference>
<evidence type="ECO:0000256" key="7">
    <source>
        <dbReference type="RuleBase" id="RU363032"/>
    </source>
</evidence>
<evidence type="ECO:0000256" key="5">
    <source>
        <dbReference type="ARBA" id="ARBA00022989"/>
    </source>
</evidence>
<evidence type="ECO:0000256" key="6">
    <source>
        <dbReference type="ARBA" id="ARBA00023136"/>
    </source>
</evidence>
<dbReference type="Gene3D" id="1.10.3720.10">
    <property type="entry name" value="MetI-like"/>
    <property type="match status" value="1"/>
</dbReference>
<dbReference type="InterPro" id="IPR050366">
    <property type="entry name" value="BP-dependent_transpt_permease"/>
</dbReference>
<keyword evidence="5 7" id="KW-1133">Transmembrane helix</keyword>
<feature type="transmembrane region" description="Helical" evidence="7">
    <location>
        <begin position="31"/>
        <end position="53"/>
    </location>
</feature>
<comment type="subcellular location">
    <subcellularLocation>
        <location evidence="1 7">Cell membrane</location>
        <topology evidence="1 7">Multi-pass membrane protein</topology>
    </subcellularLocation>
</comment>
<keyword evidence="2 7" id="KW-0813">Transport</keyword>
<keyword evidence="6 7" id="KW-0472">Membrane</keyword>
<dbReference type="Pfam" id="PF12911">
    <property type="entry name" value="OppC_N"/>
    <property type="match status" value="1"/>
</dbReference>
<accession>A0A934MLB7</accession>
<evidence type="ECO:0000259" key="8">
    <source>
        <dbReference type="PROSITE" id="PS50928"/>
    </source>
</evidence>
<evidence type="ECO:0000256" key="1">
    <source>
        <dbReference type="ARBA" id="ARBA00004651"/>
    </source>
</evidence>
<evidence type="ECO:0000313" key="10">
    <source>
        <dbReference type="Proteomes" id="UP000602124"/>
    </source>
</evidence>
<dbReference type="AlphaFoldDB" id="A0A934MLB7"/>
<feature type="transmembrane region" description="Helical" evidence="7">
    <location>
        <begin position="94"/>
        <end position="119"/>
    </location>
</feature>
<feature type="transmembrane region" description="Helical" evidence="7">
    <location>
        <begin position="140"/>
        <end position="167"/>
    </location>
</feature>
<feature type="domain" description="ABC transmembrane type-1" evidence="8">
    <location>
        <begin position="92"/>
        <end position="281"/>
    </location>
</feature>
<proteinExistence type="inferred from homology"/>
<comment type="caution">
    <text evidence="9">The sequence shown here is derived from an EMBL/GenBank/DDBJ whole genome shotgun (WGS) entry which is preliminary data.</text>
</comment>
<feature type="transmembrane region" description="Helical" evidence="7">
    <location>
        <begin position="257"/>
        <end position="280"/>
    </location>
</feature>
<dbReference type="PANTHER" id="PTHR43386:SF25">
    <property type="entry name" value="PEPTIDE ABC TRANSPORTER PERMEASE PROTEIN"/>
    <property type="match status" value="1"/>
</dbReference>
<evidence type="ECO:0000256" key="3">
    <source>
        <dbReference type="ARBA" id="ARBA00022475"/>
    </source>
</evidence>
<protein>
    <submittedName>
        <fullName evidence="9">ABC transporter permease</fullName>
    </submittedName>
</protein>
<keyword evidence="10" id="KW-1185">Reference proteome</keyword>
<keyword evidence="4 7" id="KW-0812">Transmembrane</keyword>
<dbReference type="GO" id="GO:0005886">
    <property type="term" value="C:plasma membrane"/>
    <property type="evidence" value="ECO:0007669"/>
    <property type="project" value="UniProtKB-SubCell"/>
</dbReference>
<dbReference type="InterPro" id="IPR035906">
    <property type="entry name" value="MetI-like_sf"/>
</dbReference>
<dbReference type="RefSeq" id="WP_198876206.1">
    <property type="nucleotide sequence ID" value="NZ_JAEKMH010000002.1"/>
</dbReference>
<dbReference type="GO" id="GO:0055085">
    <property type="term" value="P:transmembrane transport"/>
    <property type="evidence" value="ECO:0007669"/>
    <property type="project" value="InterPro"/>
</dbReference>
<dbReference type="Pfam" id="PF00528">
    <property type="entry name" value="BPD_transp_1"/>
    <property type="match status" value="1"/>
</dbReference>
<dbReference type="InterPro" id="IPR000515">
    <property type="entry name" value="MetI-like"/>
</dbReference>
<name>A0A934MLB7_9HYPH</name>
<dbReference type="EMBL" id="JAEKMH010000002">
    <property type="protein sequence ID" value="MBJ3784995.1"/>
    <property type="molecule type" value="Genomic_DNA"/>
</dbReference>
<comment type="similarity">
    <text evidence="7">Belongs to the binding-protein-dependent transport system permease family.</text>
</comment>
<reference evidence="9" key="1">
    <citation type="submission" date="2020-12" db="EMBL/GenBank/DDBJ databases">
        <title>Devosia sp. MSA67 isolated from Mo River.</title>
        <authorList>
            <person name="Ma F."/>
            <person name="Zi Z."/>
        </authorList>
    </citation>
    <scope>NUCLEOTIDE SEQUENCE</scope>
    <source>
        <strain evidence="9">MSA67</strain>
    </source>
</reference>
<evidence type="ECO:0000313" key="9">
    <source>
        <dbReference type="EMBL" id="MBJ3784995.1"/>
    </source>
</evidence>
<dbReference type="PROSITE" id="PS50928">
    <property type="entry name" value="ABC_TM1"/>
    <property type="match status" value="1"/>
</dbReference>
<sequence>MNELSPIQVEEVVRTPRPSQRMWRRLKRDKVSLGAMVVLGLIVFMAMFAPWIAPDPYTGSALARLKPIGTPDHWLGTDEIGRDMWARLAHGARLSLISGTLPVAVALLIGGGLGVLAGYRGGLVNTLIMRTMDVFYAFPAVLLAIAVCAVIGTGITSTLIALTIVFIPSLVRVTETVTTRVRNMDYIEAARASGVSDFEIIIHQVLPNIVGTVLVYAAGLASLSIILAAGLSFLGLGMPPPNAEWGQMLNSLRQSIYIQPWLAALPGLMIFITSVCFNLISDGLRSAIDVKDNG</sequence>
<gene>
    <name evidence="9" type="ORF">JEQ47_09710</name>
</gene>
<dbReference type="CDD" id="cd06261">
    <property type="entry name" value="TM_PBP2"/>
    <property type="match status" value="1"/>
</dbReference>
<evidence type="ECO:0000256" key="4">
    <source>
        <dbReference type="ARBA" id="ARBA00022692"/>
    </source>
</evidence>
<feature type="transmembrane region" description="Helical" evidence="7">
    <location>
        <begin position="213"/>
        <end position="236"/>
    </location>
</feature>
<dbReference type="PANTHER" id="PTHR43386">
    <property type="entry name" value="OLIGOPEPTIDE TRANSPORT SYSTEM PERMEASE PROTEIN APPC"/>
    <property type="match status" value="1"/>
</dbReference>
<dbReference type="InterPro" id="IPR025966">
    <property type="entry name" value="OppC_N"/>
</dbReference>
<evidence type="ECO:0000256" key="2">
    <source>
        <dbReference type="ARBA" id="ARBA00022448"/>
    </source>
</evidence>